<dbReference type="SUPFAM" id="SSF57701">
    <property type="entry name" value="Zn2/Cys6 DNA-binding domain"/>
    <property type="match status" value="1"/>
</dbReference>
<dbReference type="InterPro" id="IPR052073">
    <property type="entry name" value="Amide_Lactam_Regulators"/>
</dbReference>
<feature type="compositionally biased region" description="Basic residues" evidence="7">
    <location>
        <begin position="49"/>
        <end position="60"/>
    </location>
</feature>
<reference evidence="9 10" key="1">
    <citation type="submission" date="2015-06" db="EMBL/GenBank/DDBJ databases">
        <title>Survival trade-offs in plant roots during colonization by closely related pathogenic and mutualistic fungi.</title>
        <authorList>
            <person name="Hacquard S."/>
            <person name="Kracher B."/>
            <person name="Hiruma K."/>
            <person name="Weinman A."/>
            <person name="Muench P."/>
            <person name="Garrido Oter R."/>
            <person name="Ver Loren van Themaat E."/>
            <person name="Dallerey J.-F."/>
            <person name="Damm U."/>
            <person name="Henrissat B."/>
            <person name="Lespinet O."/>
            <person name="Thon M."/>
            <person name="Kemen E."/>
            <person name="McHardy A.C."/>
            <person name="Schulze-Lefert P."/>
            <person name="O'Connell R.J."/>
        </authorList>
    </citation>
    <scope>NUCLEOTIDE SEQUENCE [LARGE SCALE GENOMIC DNA]</scope>
    <source>
        <strain evidence="9 10">MAFF 238704</strain>
    </source>
</reference>
<dbReference type="PANTHER" id="PTHR47171:SF1">
    <property type="entry name" value="ZN(II)2CYS6 TRANSCRIPTION FACTOR (EUROFUNG)"/>
    <property type="match status" value="1"/>
</dbReference>
<dbReference type="Proteomes" id="UP000076584">
    <property type="component" value="Unassembled WGS sequence"/>
</dbReference>
<dbReference type="SMART" id="SM00906">
    <property type="entry name" value="Fungal_trans"/>
    <property type="match status" value="1"/>
</dbReference>
<feature type="domain" description="Zn(2)-C6 fungal-type" evidence="8">
    <location>
        <begin position="14"/>
        <end position="45"/>
    </location>
</feature>
<proteinExistence type="predicted"/>
<keyword evidence="3" id="KW-0805">Transcription regulation</keyword>
<dbReference type="Pfam" id="PF00172">
    <property type="entry name" value="Zn_clus"/>
    <property type="match status" value="1"/>
</dbReference>
<keyword evidence="1" id="KW-0479">Metal-binding</keyword>
<dbReference type="EMBL" id="LFIW01000765">
    <property type="protein sequence ID" value="KZL84885.1"/>
    <property type="molecule type" value="Genomic_DNA"/>
</dbReference>
<keyword evidence="10" id="KW-1185">Reference proteome</keyword>
<dbReference type="AlphaFoldDB" id="A0A167EAC6"/>
<keyword evidence="2" id="KW-0862">Zinc</keyword>
<sequence>MPIEGLKKPRAKHACRECNSRRIRCNVTERHPCSNCEASQATCEVLPSRRGRYPRRSKKQKQAEAVSSATPEPTISASLAAPPSALTSVVAATLASVSTASPSLGLSSSGTSQTPYHAETPASVHSTGATTGGSRFFGESNFITLVPGASETSAESAIGDGALKGRLTFPVPQTPQTDLATSPASMNHISSATERYLRDEGALTFPDMQSCLPALRAYFKWFHPCFPILDRADIARRLVTMEISPLLLQAMLFIGSTYCDETTIIAMGFEDRSEAKSVTYSRARVLFHSNWEKDEFTLIQSLFLCSFWRGGPTDWRDVRYWLGAVLTLAQTHGLHRSTRFTTKDPHFARMRRRVWWSIYVRERQASVSLGLPCRIRDEDCDIEPLTAIDLEDDADKQEVTSLGTSELEHVHYAIKMVEIARLLGRIMDTHFAPGRGPPAPAVVRDLKQQLEKWKESLPDDMRRGPDDGQSSVLTCLIHLAYNHLRILVHRNGWLRNRDEEDKKAALAAACRISRIAEDMLAQKTLQYGQMHLLTSLFAAFCIHAIDIKSADGIGRRLAEHRAQMCLLGLKEIQKYWRINNNVLDLFLQYLDESIAKRINGDGSEPAPANAMGSMTGPSPFDTSGTSPLQGSHAAQNPLGQSRPDAMEDHYFNLMRTNWEGEDALEDLGLFLDPQLYANGPMQVEGLNFLQRCL</sequence>
<feature type="region of interest" description="Disordered" evidence="7">
    <location>
        <begin position="49"/>
        <end position="75"/>
    </location>
</feature>
<dbReference type="CDD" id="cd12148">
    <property type="entry name" value="fungal_TF_MHR"/>
    <property type="match status" value="1"/>
</dbReference>
<dbReference type="InterPro" id="IPR036864">
    <property type="entry name" value="Zn2-C6_fun-type_DNA-bd_sf"/>
</dbReference>
<dbReference type="GO" id="GO:0000981">
    <property type="term" value="F:DNA-binding transcription factor activity, RNA polymerase II-specific"/>
    <property type="evidence" value="ECO:0007669"/>
    <property type="project" value="InterPro"/>
</dbReference>
<name>A0A167EAC6_COLIC</name>
<gene>
    <name evidence="9" type="ORF">CI238_09638</name>
</gene>
<keyword evidence="5" id="KW-0804">Transcription</keyword>
<dbReference type="STRING" id="1573173.A0A167EAC6"/>
<evidence type="ECO:0000256" key="5">
    <source>
        <dbReference type="ARBA" id="ARBA00023163"/>
    </source>
</evidence>
<evidence type="ECO:0000256" key="6">
    <source>
        <dbReference type="ARBA" id="ARBA00023242"/>
    </source>
</evidence>
<keyword evidence="4" id="KW-0238">DNA-binding</keyword>
<dbReference type="Pfam" id="PF04082">
    <property type="entry name" value="Fungal_trans"/>
    <property type="match status" value="1"/>
</dbReference>
<feature type="compositionally biased region" description="Polar residues" evidence="7">
    <location>
        <begin position="620"/>
        <end position="639"/>
    </location>
</feature>
<evidence type="ECO:0000256" key="7">
    <source>
        <dbReference type="SAM" id="MobiDB-lite"/>
    </source>
</evidence>
<evidence type="ECO:0000259" key="8">
    <source>
        <dbReference type="PROSITE" id="PS50048"/>
    </source>
</evidence>
<keyword evidence="6" id="KW-0539">Nucleus</keyword>
<dbReference type="GO" id="GO:0003677">
    <property type="term" value="F:DNA binding"/>
    <property type="evidence" value="ECO:0007669"/>
    <property type="project" value="UniProtKB-KW"/>
</dbReference>
<evidence type="ECO:0000256" key="1">
    <source>
        <dbReference type="ARBA" id="ARBA00022723"/>
    </source>
</evidence>
<evidence type="ECO:0000256" key="2">
    <source>
        <dbReference type="ARBA" id="ARBA00022833"/>
    </source>
</evidence>
<evidence type="ECO:0000313" key="9">
    <source>
        <dbReference type="EMBL" id="KZL84885.1"/>
    </source>
</evidence>
<dbReference type="InterPro" id="IPR001138">
    <property type="entry name" value="Zn2Cys6_DnaBD"/>
</dbReference>
<dbReference type="PANTHER" id="PTHR47171">
    <property type="entry name" value="FARA-RELATED"/>
    <property type="match status" value="1"/>
</dbReference>
<evidence type="ECO:0000313" key="10">
    <source>
        <dbReference type="Proteomes" id="UP000076584"/>
    </source>
</evidence>
<dbReference type="GO" id="GO:0008270">
    <property type="term" value="F:zinc ion binding"/>
    <property type="evidence" value="ECO:0007669"/>
    <property type="project" value="InterPro"/>
</dbReference>
<feature type="compositionally biased region" description="Low complexity" evidence="7">
    <location>
        <begin position="100"/>
        <end position="112"/>
    </location>
</feature>
<feature type="region of interest" description="Disordered" evidence="7">
    <location>
        <begin position="600"/>
        <end position="642"/>
    </location>
</feature>
<evidence type="ECO:0000256" key="3">
    <source>
        <dbReference type="ARBA" id="ARBA00023015"/>
    </source>
</evidence>
<dbReference type="PROSITE" id="PS50048">
    <property type="entry name" value="ZN2_CY6_FUNGAL_2"/>
    <property type="match status" value="1"/>
</dbReference>
<comment type="caution">
    <text evidence="9">The sequence shown here is derived from an EMBL/GenBank/DDBJ whole genome shotgun (WGS) entry which is preliminary data.</text>
</comment>
<dbReference type="GO" id="GO:0006351">
    <property type="term" value="P:DNA-templated transcription"/>
    <property type="evidence" value="ECO:0007669"/>
    <property type="project" value="InterPro"/>
</dbReference>
<evidence type="ECO:0000256" key="4">
    <source>
        <dbReference type="ARBA" id="ARBA00023125"/>
    </source>
</evidence>
<feature type="region of interest" description="Disordered" evidence="7">
    <location>
        <begin position="100"/>
        <end position="130"/>
    </location>
</feature>
<accession>A0A167EAC6</accession>
<dbReference type="SMART" id="SM00066">
    <property type="entry name" value="GAL4"/>
    <property type="match status" value="1"/>
</dbReference>
<feature type="compositionally biased region" description="Polar residues" evidence="7">
    <location>
        <begin position="65"/>
        <end position="75"/>
    </location>
</feature>
<organism evidence="9 10">
    <name type="scientific">Colletotrichum incanum</name>
    <name type="common">Soybean anthracnose fungus</name>
    <dbReference type="NCBI Taxonomy" id="1573173"/>
    <lineage>
        <taxon>Eukaryota</taxon>
        <taxon>Fungi</taxon>
        <taxon>Dikarya</taxon>
        <taxon>Ascomycota</taxon>
        <taxon>Pezizomycotina</taxon>
        <taxon>Sordariomycetes</taxon>
        <taxon>Hypocreomycetidae</taxon>
        <taxon>Glomerellales</taxon>
        <taxon>Glomerellaceae</taxon>
        <taxon>Colletotrichum</taxon>
        <taxon>Colletotrichum spaethianum species complex</taxon>
    </lineage>
</organism>
<dbReference type="CDD" id="cd00067">
    <property type="entry name" value="GAL4"/>
    <property type="match status" value="1"/>
</dbReference>
<dbReference type="InterPro" id="IPR007219">
    <property type="entry name" value="XnlR_reg_dom"/>
</dbReference>
<protein>
    <submittedName>
        <fullName evidence="9">Cutinase transcription factor 1</fullName>
    </submittedName>
</protein>
<dbReference type="Gene3D" id="4.10.240.10">
    <property type="entry name" value="Zn(2)-C6 fungal-type DNA-binding domain"/>
    <property type="match status" value="1"/>
</dbReference>